<evidence type="ECO:0008006" key="4">
    <source>
        <dbReference type="Google" id="ProtNLM"/>
    </source>
</evidence>
<feature type="compositionally biased region" description="Polar residues" evidence="1">
    <location>
        <begin position="93"/>
        <end position="107"/>
    </location>
</feature>
<evidence type="ECO:0000313" key="3">
    <source>
        <dbReference type="Proteomes" id="UP001274896"/>
    </source>
</evidence>
<evidence type="ECO:0000313" key="2">
    <source>
        <dbReference type="EMBL" id="KAK3543836.1"/>
    </source>
</evidence>
<accession>A0AAE0V600</accession>
<dbReference type="EMBL" id="JAUCMX010000006">
    <property type="protein sequence ID" value="KAK3543836.1"/>
    <property type="molecule type" value="Genomic_DNA"/>
</dbReference>
<organism evidence="2 3">
    <name type="scientific">Hemibagrus guttatus</name>
    <dbReference type="NCBI Taxonomy" id="175788"/>
    <lineage>
        <taxon>Eukaryota</taxon>
        <taxon>Metazoa</taxon>
        <taxon>Chordata</taxon>
        <taxon>Craniata</taxon>
        <taxon>Vertebrata</taxon>
        <taxon>Euteleostomi</taxon>
        <taxon>Actinopterygii</taxon>
        <taxon>Neopterygii</taxon>
        <taxon>Teleostei</taxon>
        <taxon>Ostariophysi</taxon>
        <taxon>Siluriformes</taxon>
        <taxon>Bagridae</taxon>
        <taxon>Hemibagrus</taxon>
    </lineage>
</organism>
<dbReference type="Proteomes" id="UP001274896">
    <property type="component" value="Unassembled WGS sequence"/>
</dbReference>
<comment type="caution">
    <text evidence="2">The sequence shown here is derived from an EMBL/GenBank/DDBJ whole genome shotgun (WGS) entry which is preliminary data.</text>
</comment>
<dbReference type="GO" id="GO:0003676">
    <property type="term" value="F:nucleic acid binding"/>
    <property type="evidence" value="ECO:0007669"/>
    <property type="project" value="InterPro"/>
</dbReference>
<dbReference type="Gene3D" id="3.30.420.10">
    <property type="entry name" value="Ribonuclease H-like superfamily/Ribonuclease H"/>
    <property type="match status" value="1"/>
</dbReference>
<reference evidence="2" key="1">
    <citation type="submission" date="2023-06" db="EMBL/GenBank/DDBJ databases">
        <title>Male Hemibagrus guttatus genome.</title>
        <authorList>
            <person name="Bian C."/>
        </authorList>
    </citation>
    <scope>NUCLEOTIDE SEQUENCE</scope>
    <source>
        <strain evidence="2">Male_cb2023</strain>
        <tissue evidence="2">Muscle</tissue>
    </source>
</reference>
<dbReference type="AlphaFoldDB" id="A0AAE0V600"/>
<protein>
    <recommendedName>
        <fullName evidence="4">Tc1-like transposase DDE domain-containing protein</fullName>
    </recommendedName>
</protein>
<sequence>MGSGKQLSEDLKIELVHVTWKKKNSAYMEKNTIPTVKHSGGSLMFLGVYVCIRHWSPAKSGRENECSPISTDFKAKPSTISQKAKNEEAVDPSTRQRSKTQSKSTQEWFKKNKVNVLPWPSQSPDLNIIENLCMTESQAIW</sequence>
<name>A0AAE0V600_9TELE</name>
<feature type="region of interest" description="Disordered" evidence="1">
    <location>
        <begin position="59"/>
        <end position="107"/>
    </location>
</feature>
<keyword evidence="3" id="KW-1185">Reference proteome</keyword>
<gene>
    <name evidence="2" type="ORF">QTP70_030075</name>
</gene>
<dbReference type="InterPro" id="IPR036397">
    <property type="entry name" value="RNaseH_sf"/>
</dbReference>
<evidence type="ECO:0000256" key="1">
    <source>
        <dbReference type="SAM" id="MobiDB-lite"/>
    </source>
</evidence>
<proteinExistence type="predicted"/>